<protein>
    <submittedName>
        <fullName evidence="6">ABC transporter ATP-binding protein</fullName>
    </submittedName>
</protein>
<dbReference type="InterPro" id="IPR017911">
    <property type="entry name" value="MacB-like_ATP-bd"/>
</dbReference>
<comment type="similarity">
    <text evidence="4">Belongs to the ABC transporter superfamily. Macrolide exporter (TC 3.A.1.122) family.</text>
</comment>
<dbReference type="InterPro" id="IPR015854">
    <property type="entry name" value="ABC_transpr_LolD-like"/>
</dbReference>
<gene>
    <name evidence="6" type="ORF">HPA02_05560</name>
</gene>
<dbReference type="InterPro" id="IPR027417">
    <property type="entry name" value="P-loop_NTPase"/>
</dbReference>
<dbReference type="PROSITE" id="PS50893">
    <property type="entry name" value="ABC_TRANSPORTER_2"/>
    <property type="match status" value="1"/>
</dbReference>
<evidence type="ECO:0000256" key="2">
    <source>
        <dbReference type="ARBA" id="ARBA00022741"/>
    </source>
</evidence>
<dbReference type="AlphaFoldDB" id="A0A510X4E3"/>
<dbReference type="GO" id="GO:1902495">
    <property type="term" value="C:transmembrane transporter complex"/>
    <property type="evidence" value="ECO:0007669"/>
    <property type="project" value="UniProtKB-ARBA"/>
</dbReference>
<comment type="caution">
    <text evidence="6">The sequence shown here is derived from an EMBL/GenBank/DDBJ whole genome shotgun (WGS) entry which is preliminary data.</text>
</comment>
<dbReference type="Gene3D" id="3.40.50.300">
    <property type="entry name" value="P-loop containing nucleotide triphosphate hydrolases"/>
    <property type="match status" value="1"/>
</dbReference>
<dbReference type="EMBL" id="BJUK01000004">
    <property type="protein sequence ID" value="GEK46273.1"/>
    <property type="molecule type" value="Genomic_DNA"/>
</dbReference>
<keyword evidence="3 6" id="KW-0067">ATP-binding</keyword>
<proteinExistence type="inferred from homology"/>
<dbReference type="Pfam" id="PF00005">
    <property type="entry name" value="ABC_tran"/>
    <property type="match status" value="1"/>
</dbReference>
<keyword evidence="2" id="KW-0547">Nucleotide-binding</keyword>
<dbReference type="GO" id="GO:0022857">
    <property type="term" value="F:transmembrane transporter activity"/>
    <property type="evidence" value="ECO:0007669"/>
    <property type="project" value="TreeGrafter"/>
</dbReference>
<dbReference type="PANTHER" id="PTHR24220">
    <property type="entry name" value="IMPORT ATP-BINDING PROTEIN"/>
    <property type="match status" value="1"/>
</dbReference>
<accession>A0A510X4E3</accession>
<dbReference type="GO" id="GO:0016887">
    <property type="term" value="F:ATP hydrolysis activity"/>
    <property type="evidence" value="ECO:0007669"/>
    <property type="project" value="InterPro"/>
</dbReference>
<dbReference type="SUPFAM" id="SSF52540">
    <property type="entry name" value="P-loop containing nucleoside triphosphate hydrolases"/>
    <property type="match status" value="1"/>
</dbReference>
<dbReference type="InterPro" id="IPR003593">
    <property type="entry name" value="AAA+_ATPase"/>
</dbReference>
<dbReference type="CDD" id="cd03255">
    <property type="entry name" value="ABC_MJ0796_LolCDE_FtsE"/>
    <property type="match status" value="1"/>
</dbReference>
<dbReference type="Proteomes" id="UP000321275">
    <property type="component" value="Unassembled WGS sequence"/>
</dbReference>
<dbReference type="PANTHER" id="PTHR24220:SF686">
    <property type="entry name" value="BLL7988 PROTEIN"/>
    <property type="match status" value="1"/>
</dbReference>
<evidence type="ECO:0000256" key="1">
    <source>
        <dbReference type="ARBA" id="ARBA00022448"/>
    </source>
</evidence>
<evidence type="ECO:0000259" key="5">
    <source>
        <dbReference type="PROSITE" id="PS50893"/>
    </source>
</evidence>
<dbReference type="OrthoDB" id="9801477at2"/>
<evidence type="ECO:0000313" key="7">
    <source>
        <dbReference type="Proteomes" id="UP000321275"/>
    </source>
</evidence>
<evidence type="ECO:0000313" key="6">
    <source>
        <dbReference type="EMBL" id="GEK46273.1"/>
    </source>
</evidence>
<organism evidence="6 7">
    <name type="scientific">Bisbaumannia pacifica</name>
    <dbReference type="NCBI Taxonomy" id="77098"/>
    <lineage>
        <taxon>Bacteria</taxon>
        <taxon>Pseudomonadati</taxon>
        <taxon>Pseudomonadota</taxon>
        <taxon>Gammaproteobacteria</taxon>
        <taxon>Oceanospirillales</taxon>
        <taxon>Halomonadaceae</taxon>
        <taxon>Bisbaumannia</taxon>
    </lineage>
</organism>
<evidence type="ECO:0000256" key="4">
    <source>
        <dbReference type="ARBA" id="ARBA00038388"/>
    </source>
</evidence>
<reference evidence="6 7" key="1">
    <citation type="submission" date="2019-07" db="EMBL/GenBank/DDBJ databases">
        <title>Whole genome shotgun sequence of Halomonas pacifica NBRC 102220.</title>
        <authorList>
            <person name="Hosoyama A."/>
            <person name="Uohara A."/>
            <person name="Ohji S."/>
            <person name="Ichikawa N."/>
        </authorList>
    </citation>
    <scope>NUCLEOTIDE SEQUENCE [LARGE SCALE GENOMIC DNA]</scope>
    <source>
        <strain evidence="6 7">NBRC 102220</strain>
    </source>
</reference>
<sequence>MPTQERILFETRGLTRSYALGEVTIQALRGVDLRLYHGELVVLLGASGSGKSTLLNILGGLDTPTSGSVRYAGRELSRAGARALTRYRRDEVGFVFQFYNLISSLTARENVALVTEISVDPMPPEEALARVGLEARLDHFPAQLSGGEQQRVAIARAIAKRPRVLLCDEPTGALDSATGIRVLEVLARLNRELGSLVAIITHNAVIGEMADRVIRLKDGRVEAIQHNDRRRPAAELHW</sequence>
<feature type="domain" description="ABC transporter" evidence="5">
    <location>
        <begin position="9"/>
        <end position="236"/>
    </location>
</feature>
<name>A0A510X4E3_9GAMM</name>
<evidence type="ECO:0000256" key="3">
    <source>
        <dbReference type="ARBA" id="ARBA00022840"/>
    </source>
</evidence>
<dbReference type="RefSeq" id="WP_146801549.1">
    <property type="nucleotide sequence ID" value="NZ_BJUK01000004.1"/>
</dbReference>
<dbReference type="InterPro" id="IPR017871">
    <property type="entry name" value="ABC_transporter-like_CS"/>
</dbReference>
<dbReference type="FunFam" id="3.40.50.300:FF:000032">
    <property type="entry name" value="Export ABC transporter ATP-binding protein"/>
    <property type="match status" value="1"/>
</dbReference>
<dbReference type="GO" id="GO:0005886">
    <property type="term" value="C:plasma membrane"/>
    <property type="evidence" value="ECO:0007669"/>
    <property type="project" value="TreeGrafter"/>
</dbReference>
<dbReference type="SMART" id="SM00382">
    <property type="entry name" value="AAA"/>
    <property type="match status" value="1"/>
</dbReference>
<keyword evidence="1" id="KW-0813">Transport</keyword>
<dbReference type="InterPro" id="IPR003439">
    <property type="entry name" value="ABC_transporter-like_ATP-bd"/>
</dbReference>
<dbReference type="PROSITE" id="PS00211">
    <property type="entry name" value="ABC_TRANSPORTER_1"/>
    <property type="match status" value="1"/>
</dbReference>
<dbReference type="GO" id="GO:0005524">
    <property type="term" value="F:ATP binding"/>
    <property type="evidence" value="ECO:0007669"/>
    <property type="project" value="UniProtKB-KW"/>
</dbReference>
<keyword evidence="7" id="KW-1185">Reference proteome</keyword>